<evidence type="ECO:0000256" key="7">
    <source>
        <dbReference type="HAMAP-Rule" id="MF_00017"/>
    </source>
</evidence>
<organism evidence="9 10">
    <name type="scientific">Candidatus Vogelbacteria bacterium RIFOXYD1_FULL_51_18</name>
    <dbReference type="NCBI Taxonomy" id="1802440"/>
    <lineage>
        <taxon>Bacteria</taxon>
        <taxon>Candidatus Vogeliibacteriota</taxon>
    </lineage>
</organism>
<protein>
    <recommendedName>
        <fullName evidence="7">Recombination protein RecR</fullName>
    </recommendedName>
</protein>
<dbReference type="SUPFAM" id="SSF111304">
    <property type="entry name" value="Recombination protein RecR"/>
    <property type="match status" value="1"/>
</dbReference>
<dbReference type="PROSITE" id="PS50880">
    <property type="entry name" value="TOPRIM"/>
    <property type="match status" value="1"/>
</dbReference>
<dbReference type="PANTHER" id="PTHR30446">
    <property type="entry name" value="RECOMBINATION PROTEIN RECR"/>
    <property type="match status" value="1"/>
</dbReference>
<evidence type="ECO:0000313" key="9">
    <source>
        <dbReference type="EMBL" id="OHA60705.1"/>
    </source>
</evidence>
<dbReference type="Gene3D" id="3.40.1360.10">
    <property type="match status" value="1"/>
</dbReference>
<evidence type="ECO:0000256" key="5">
    <source>
        <dbReference type="ARBA" id="ARBA00023172"/>
    </source>
</evidence>
<dbReference type="Gene3D" id="1.10.8.420">
    <property type="entry name" value="RecR Domain 1"/>
    <property type="match status" value="1"/>
</dbReference>
<dbReference type="GO" id="GO:0006310">
    <property type="term" value="P:DNA recombination"/>
    <property type="evidence" value="ECO:0007669"/>
    <property type="project" value="UniProtKB-UniRule"/>
</dbReference>
<comment type="similarity">
    <text evidence="7">Belongs to the RecR family.</text>
</comment>
<comment type="function">
    <text evidence="7">May play a role in DNA repair. It seems to be involved in an RecBC-independent recombinational process of DNA repair. It may act with RecF and RecO.</text>
</comment>
<evidence type="ECO:0000256" key="1">
    <source>
        <dbReference type="ARBA" id="ARBA00022723"/>
    </source>
</evidence>
<dbReference type="InterPro" id="IPR000093">
    <property type="entry name" value="DNA_Rcmb_RecR"/>
</dbReference>
<keyword evidence="4 7" id="KW-0862">Zinc</keyword>
<dbReference type="Proteomes" id="UP000177090">
    <property type="component" value="Unassembled WGS sequence"/>
</dbReference>
<dbReference type="GO" id="GO:0003677">
    <property type="term" value="F:DNA binding"/>
    <property type="evidence" value="ECO:0007669"/>
    <property type="project" value="UniProtKB-UniRule"/>
</dbReference>
<dbReference type="AlphaFoldDB" id="A0A1G2QJB6"/>
<proteinExistence type="inferred from homology"/>
<keyword evidence="3 7" id="KW-0863">Zinc-finger</keyword>
<evidence type="ECO:0000259" key="8">
    <source>
        <dbReference type="PROSITE" id="PS50880"/>
    </source>
</evidence>
<evidence type="ECO:0000256" key="3">
    <source>
        <dbReference type="ARBA" id="ARBA00022771"/>
    </source>
</evidence>
<evidence type="ECO:0000313" key="10">
    <source>
        <dbReference type="Proteomes" id="UP000177090"/>
    </source>
</evidence>
<gene>
    <name evidence="7" type="primary">recR</name>
    <name evidence="9" type="ORF">A2569_00285</name>
</gene>
<evidence type="ECO:0000256" key="2">
    <source>
        <dbReference type="ARBA" id="ARBA00022763"/>
    </source>
</evidence>
<comment type="caution">
    <text evidence="7">Lacks conserved residue(s) required for the propagation of feature annotation.</text>
</comment>
<keyword evidence="2 7" id="KW-0227">DNA damage</keyword>
<dbReference type="EMBL" id="MHTL01000010">
    <property type="protein sequence ID" value="OHA60705.1"/>
    <property type="molecule type" value="Genomic_DNA"/>
</dbReference>
<name>A0A1G2QJB6_9BACT</name>
<accession>A0A1G2QJB6</accession>
<keyword evidence="5 7" id="KW-0233">DNA recombination</keyword>
<feature type="domain" description="Toprim" evidence="8">
    <location>
        <begin position="95"/>
        <end position="197"/>
    </location>
</feature>
<dbReference type="GO" id="GO:0008270">
    <property type="term" value="F:zinc ion binding"/>
    <property type="evidence" value="ECO:0007669"/>
    <property type="project" value="UniProtKB-KW"/>
</dbReference>
<dbReference type="HAMAP" id="MF_00017">
    <property type="entry name" value="RecR"/>
    <property type="match status" value="1"/>
</dbReference>
<dbReference type="InterPro" id="IPR023627">
    <property type="entry name" value="Rcmb_RecR"/>
</dbReference>
<keyword evidence="6 7" id="KW-0234">DNA repair</keyword>
<dbReference type="GO" id="GO:0006281">
    <property type="term" value="P:DNA repair"/>
    <property type="evidence" value="ECO:0007669"/>
    <property type="project" value="UniProtKB-UniRule"/>
</dbReference>
<dbReference type="Pfam" id="PF13662">
    <property type="entry name" value="Toprim_4"/>
    <property type="match status" value="1"/>
</dbReference>
<dbReference type="STRING" id="1802440.A2569_00285"/>
<sequence>MTGSFHRLSDLFMHFPGIGARQARRFVYHLLALSPAERAELARLITDLGRDIAQCSACQRYFIRHHKIGSRTSSAPEVRLPDLCDLCSDEDRDTTQLLLIEKDADLENVRKTGAYRGHYFVLGGSIPILEKNPELRIRGALLLARVEALAREGLSETILALSATPQGDHTGEYLRLLLEPLAKKHHIQITALGRGLSTGTELEYSDDETIQEALKHRE</sequence>
<evidence type="ECO:0000256" key="6">
    <source>
        <dbReference type="ARBA" id="ARBA00023204"/>
    </source>
</evidence>
<dbReference type="InterPro" id="IPR006171">
    <property type="entry name" value="TOPRIM_dom"/>
</dbReference>
<evidence type="ECO:0000256" key="4">
    <source>
        <dbReference type="ARBA" id="ARBA00022833"/>
    </source>
</evidence>
<dbReference type="PANTHER" id="PTHR30446:SF0">
    <property type="entry name" value="RECOMBINATION PROTEIN RECR"/>
    <property type="match status" value="1"/>
</dbReference>
<reference evidence="9 10" key="1">
    <citation type="journal article" date="2016" name="Nat. Commun.">
        <title>Thousands of microbial genomes shed light on interconnected biogeochemical processes in an aquifer system.</title>
        <authorList>
            <person name="Anantharaman K."/>
            <person name="Brown C.T."/>
            <person name="Hug L.A."/>
            <person name="Sharon I."/>
            <person name="Castelle C.J."/>
            <person name="Probst A.J."/>
            <person name="Thomas B.C."/>
            <person name="Singh A."/>
            <person name="Wilkins M.J."/>
            <person name="Karaoz U."/>
            <person name="Brodie E.L."/>
            <person name="Williams K.H."/>
            <person name="Hubbard S.S."/>
            <person name="Banfield J.F."/>
        </authorList>
    </citation>
    <scope>NUCLEOTIDE SEQUENCE [LARGE SCALE GENOMIC DNA]</scope>
</reference>
<comment type="caution">
    <text evidence="9">The sequence shown here is derived from an EMBL/GenBank/DDBJ whole genome shotgun (WGS) entry which is preliminary data.</text>
</comment>
<keyword evidence="1 7" id="KW-0479">Metal-binding</keyword>